<comment type="caution">
    <text evidence="1">The sequence shown here is derived from an EMBL/GenBank/DDBJ whole genome shotgun (WGS) entry which is preliminary data.</text>
</comment>
<proteinExistence type="predicted"/>
<protein>
    <submittedName>
        <fullName evidence="1">Uncharacterized protein</fullName>
    </submittedName>
</protein>
<name>A0A917W7V1_9ACTN</name>
<organism evidence="1 2">
    <name type="scientific">Microlunatus endophyticus</name>
    <dbReference type="NCBI Taxonomy" id="1716077"/>
    <lineage>
        <taxon>Bacteria</taxon>
        <taxon>Bacillati</taxon>
        <taxon>Actinomycetota</taxon>
        <taxon>Actinomycetes</taxon>
        <taxon>Propionibacteriales</taxon>
        <taxon>Propionibacteriaceae</taxon>
        <taxon>Microlunatus</taxon>
    </lineage>
</organism>
<reference evidence="1" key="1">
    <citation type="journal article" date="2014" name="Int. J. Syst. Evol. Microbiol.">
        <title>Complete genome sequence of Corynebacterium casei LMG S-19264T (=DSM 44701T), isolated from a smear-ripened cheese.</title>
        <authorList>
            <consortium name="US DOE Joint Genome Institute (JGI-PGF)"/>
            <person name="Walter F."/>
            <person name="Albersmeier A."/>
            <person name="Kalinowski J."/>
            <person name="Ruckert C."/>
        </authorList>
    </citation>
    <scope>NUCLEOTIDE SEQUENCE</scope>
    <source>
        <strain evidence="1">CGMCC 4.7306</strain>
    </source>
</reference>
<sequence length="78" mass="8925">MEPGTDEQTEIEAWLTEEGRKTRLVVEERGLPLAPLHHYGAGWQAHLEDLGRSLRGYGSIWHDRWTELAPGYEQLGVQ</sequence>
<reference evidence="1" key="2">
    <citation type="submission" date="2020-09" db="EMBL/GenBank/DDBJ databases">
        <authorList>
            <person name="Sun Q."/>
            <person name="Zhou Y."/>
        </authorList>
    </citation>
    <scope>NUCLEOTIDE SEQUENCE</scope>
    <source>
        <strain evidence="1">CGMCC 4.7306</strain>
    </source>
</reference>
<keyword evidence="2" id="KW-1185">Reference proteome</keyword>
<evidence type="ECO:0000313" key="2">
    <source>
        <dbReference type="Proteomes" id="UP000613840"/>
    </source>
</evidence>
<dbReference type="AlphaFoldDB" id="A0A917W7V1"/>
<dbReference type="EMBL" id="BMMZ01000010">
    <property type="protein sequence ID" value="GGL74220.1"/>
    <property type="molecule type" value="Genomic_DNA"/>
</dbReference>
<dbReference type="Proteomes" id="UP000613840">
    <property type="component" value="Unassembled WGS sequence"/>
</dbReference>
<dbReference type="SUPFAM" id="SSF55961">
    <property type="entry name" value="Bet v1-like"/>
    <property type="match status" value="1"/>
</dbReference>
<gene>
    <name evidence="1" type="ORF">GCM10011575_35580</name>
</gene>
<dbReference type="InterPro" id="IPR023393">
    <property type="entry name" value="START-like_dom_sf"/>
</dbReference>
<dbReference type="Gene3D" id="3.30.530.20">
    <property type="match status" value="1"/>
</dbReference>
<accession>A0A917W7V1</accession>
<evidence type="ECO:0000313" key="1">
    <source>
        <dbReference type="EMBL" id="GGL74220.1"/>
    </source>
</evidence>